<gene>
    <name evidence="3" type="ORF">IWT25_02396</name>
</gene>
<comment type="similarity">
    <text evidence="1">Belongs to the glycosyl hydrolase 25 family.</text>
</comment>
<dbReference type="InterPro" id="IPR002053">
    <property type="entry name" value="Glyco_hydro_25"/>
</dbReference>
<name>A0A1Z5IZT6_9LACO</name>
<dbReference type="InterPro" id="IPR044081">
    <property type="entry name" value="DUF5776"/>
</dbReference>
<dbReference type="GO" id="GO:0003796">
    <property type="term" value="F:lysozyme activity"/>
    <property type="evidence" value="ECO:0007669"/>
    <property type="project" value="InterPro"/>
</dbReference>
<comment type="caution">
    <text evidence="3">The sequence shown here is derived from an EMBL/GenBank/DDBJ whole genome shotgun (WGS) entry which is preliminary data.</text>
</comment>
<dbReference type="Gene3D" id="3.20.20.80">
    <property type="entry name" value="Glycosidases"/>
    <property type="match status" value="1"/>
</dbReference>
<dbReference type="InterPro" id="IPR017853">
    <property type="entry name" value="GH"/>
</dbReference>
<dbReference type="Proteomes" id="UP000198414">
    <property type="component" value="Unassembled WGS sequence"/>
</dbReference>
<dbReference type="OrthoDB" id="2312598at2"/>
<reference evidence="3 4" key="1">
    <citation type="submission" date="2015-11" db="EMBL/GenBank/DDBJ databases">
        <title>Draft genome sequences of new species of the genus Lactobacillus isolated from orchardgrass silage.</title>
        <authorList>
            <person name="Tohno M."/>
            <person name="Tanizawa Y."/>
            <person name="Arita M."/>
        </authorList>
    </citation>
    <scope>NUCLEOTIDE SEQUENCE [LARGE SCALE GENOMIC DNA]</scope>
    <source>
        <strain evidence="3 4">IWT25</strain>
    </source>
</reference>
<evidence type="ECO:0000313" key="4">
    <source>
        <dbReference type="Proteomes" id="UP000198414"/>
    </source>
</evidence>
<sequence>MAHYFIDVSSYQPSSYAYFLDKKRRGAKGVVIKTSEGGYGGTPYVSQSGRAQVANARKAGLKVAVYHYAKFNSLRYGANDPVNEANLMANTARAWGCGKDTLMVLDAEDPVLRHDASADAAIFYNALKRKGFKHFDIYGPGSWFWAGRLKIGTHFNLAGWPAAYGSSGSGVAGAKAWQYTDNWHGLGVDGSLDYGGEYTTKKEVTDKPKKITKDNVHEYYFCYNPGRIITTSTIYQHKTASLKSKSNHGLKLPAGIPVDIAKVYFDKAGIIPYFELANGTYITANRSMVTNAYYETPLKEIKVIKRIKLYRDLQRTKVVPHKGFRKNVWPKGTEFTVKKVIPYKNIWILKLDNGFYCTAYKKFVKKIK</sequence>
<feature type="domain" description="DUF5776" evidence="2">
    <location>
        <begin position="220"/>
        <end position="289"/>
    </location>
</feature>
<dbReference type="PROSITE" id="PS51904">
    <property type="entry name" value="GLYCOSYL_HYDROL_F25_2"/>
    <property type="match status" value="1"/>
</dbReference>
<evidence type="ECO:0000256" key="1">
    <source>
        <dbReference type="ARBA" id="ARBA00010646"/>
    </source>
</evidence>
<dbReference type="GO" id="GO:0009253">
    <property type="term" value="P:peptidoglycan catabolic process"/>
    <property type="evidence" value="ECO:0007669"/>
    <property type="project" value="InterPro"/>
</dbReference>
<dbReference type="AlphaFoldDB" id="A0A1Z5IZT6"/>
<feature type="domain" description="DUF5776" evidence="2">
    <location>
        <begin position="293"/>
        <end position="364"/>
    </location>
</feature>
<dbReference type="EMBL" id="BCMI01000033">
    <property type="protein sequence ID" value="GAX07048.1"/>
    <property type="molecule type" value="Genomic_DNA"/>
</dbReference>
<dbReference type="Pfam" id="PF19087">
    <property type="entry name" value="DUF5776"/>
    <property type="match status" value="2"/>
</dbReference>
<dbReference type="SUPFAM" id="SSF51445">
    <property type="entry name" value="(Trans)glycosidases"/>
    <property type="match status" value="1"/>
</dbReference>
<accession>A0A1Z5IZT6</accession>
<proteinExistence type="inferred from homology"/>
<dbReference type="GO" id="GO:0016998">
    <property type="term" value="P:cell wall macromolecule catabolic process"/>
    <property type="evidence" value="ECO:0007669"/>
    <property type="project" value="InterPro"/>
</dbReference>
<protein>
    <submittedName>
        <fullName evidence="3">1,4-beta-N-acetylmuramidase</fullName>
    </submittedName>
</protein>
<evidence type="ECO:0000259" key="2">
    <source>
        <dbReference type="Pfam" id="PF19087"/>
    </source>
</evidence>
<evidence type="ECO:0000313" key="3">
    <source>
        <dbReference type="EMBL" id="GAX07048.1"/>
    </source>
</evidence>
<dbReference type="RefSeq" id="WP_089121951.1">
    <property type="nucleotide sequence ID" value="NZ_BCMI01000033.1"/>
</dbReference>
<organism evidence="3 4">
    <name type="scientific">Secundilactobacillus pentosiphilus</name>
    <dbReference type="NCBI Taxonomy" id="1714682"/>
    <lineage>
        <taxon>Bacteria</taxon>
        <taxon>Bacillati</taxon>
        <taxon>Bacillota</taxon>
        <taxon>Bacilli</taxon>
        <taxon>Lactobacillales</taxon>
        <taxon>Lactobacillaceae</taxon>
        <taxon>Secundilactobacillus</taxon>
    </lineage>
</organism>
<dbReference type="Pfam" id="PF01183">
    <property type="entry name" value="Glyco_hydro_25"/>
    <property type="match status" value="1"/>
</dbReference>